<dbReference type="GO" id="GO:0046872">
    <property type="term" value="F:metal ion binding"/>
    <property type="evidence" value="ECO:0007669"/>
    <property type="project" value="UniProtKB-KW"/>
</dbReference>
<gene>
    <name evidence="8" type="ORF">HGA15_31580</name>
</gene>
<evidence type="ECO:0000313" key="9">
    <source>
        <dbReference type="Proteomes" id="UP000570678"/>
    </source>
</evidence>
<dbReference type="Gene3D" id="3.30.70.20">
    <property type="match status" value="1"/>
</dbReference>
<keyword evidence="9" id="KW-1185">Reference proteome</keyword>
<dbReference type="PANTHER" id="PTHR36923:SF3">
    <property type="entry name" value="FERREDOXIN"/>
    <property type="match status" value="1"/>
</dbReference>
<dbReference type="PANTHER" id="PTHR36923">
    <property type="entry name" value="FERREDOXIN"/>
    <property type="match status" value="1"/>
</dbReference>
<dbReference type="RefSeq" id="WP_084492376.1">
    <property type="nucleotide sequence ID" value="NZ_JAAXOT010000025.1"/>
</dbReference>
<evidence type="ECO:0000256" key="6">
    <source>
        <dbReference type="ARBA" id="ARBA00023014"/>
    </source>
</evidence>
<proteinExistence type="predicted"/>
<evidence type="ECO:0000256" key="3">
    <source>
        <dbReference type="ARBA" id="ARBA00022723"/>
    </source>
</evidence>
<keyword evidence="2" id="KW-0813">Transport</keyword>
<comment type="caution">
    <text evidence="8">The sequence shown here is derived from an EMBL/GenBank/DDBJ whole genome shotgun (WGS) entry which is preliminary data.</text>
</comment>
<keyword evidence="7" id="KW-0003">3Fe-4S</keyword>
<evidence type="ECO:0000313" key="8">
    <source>
        <dbReference type="EMBL" id="NKY60601.1"/>
    </source>
</evidence>
<dbReference type="SUPFAM" id="SSF54862">
    <property type="entry name" value="4Fe-4S ferredoxins"/>
    <property type="match status" value="1"/>
</dbReference>
<comment type="cofactor">
    <cofactor evidence="1">
        <name>[3Fe-4S] cluster</name>
        <dbReference type="ChEBI" id="CHEBI:21137"/>
    </cofactor>
</comment>
<keyword evidence="3" id="KW-0479">Metal-binding</keyword>
<reference evidence="8 9" key="1">
    <citation type="submission" date="2020-04" db="EMBL/GenBank/DDBJ databases">
        <title>MicrobeNet Type strains.</title>
        <authorList>
            <person name="Nicholson A.C."/>
        </authorList>
    </citation>
    <scope>NUCLEOTIDE SEQUENCE [LARGE SCALE GENOMIC DNA]</scope>
    <source>
        <strain evidence="8 9">JCM 3332</strain>
    </source>
</reference>
<organism evidence="8 9">
    <name type="scientific">Nocardia flavorosea</name>
    <dbReference type="NCBI Taxonomy" id="53429"/>
    <lineage>
        <taxon>Bacteria</taxon>
        <taxon>Bacillati</taxon>
        <taxon>Actinomycetota</taxon>
        <taxon>Actinomycetes</taxon>
        <taxon>Mycobacteriales</taxon>
        <taxon>Nocardiaceae</taxon>
        <taxon>Nocardia</taxon>
    </lineage>
</organism>
<evidence type="ECO:0000256" key="1">
    <source>
        <dbReference type="ARBA" id="ARBA00001927"/>
    </source>
</evidence>
<evidence type="ECO:0000256" key="4">
    <source>
        <dbReference type="ARBA" id="ARBA00022982"/>
    </source>
</evidence>
<keyword evidence="6" id="KW-0411">Iron-sulfur</keyword>
<dbReference type="InterPro" id="IPR051269">
    <property type="entry name" value="Fe-S_cluster_ET"/>
</dbReference>
<keyword evidence="4" id="KW-0249">Electron transport</keyword>
<dbReference type="Pfam" id="PF13370">
    <property type="entry name" value="Fer4_13"/>
    <property type="match status" value="1"/>
</dbReference>
<evidence type="ECO:0000256" key="7">
    <source>
        <dbReference type="ARBA" id="ARBA00023291"/>
    </source>
</evidence>
<sequence>MMHIDVDMGLCQNLAQCVFAAPEVFDLDDAGDLVYRASAPASQRDEVEAAVLACPVQAITLRS</sequence>
<dbReference type="EMBL" id="JAAXOT010000025">
    <property type="protein sequence ID" value="NKY60601.1"/>
    <property type="molecule type" value="Genomic_DNA"/>
</dbReference>
<dbReference type="Proteomes" id="UP000570678">
    <property type="component" value="Unassembled WGS sequence"/>
</dbReference>
<accession>A0A846YSE2</accession>
<dbReference type="AlphaFoldDB" id="A0A846YSE2"/>
<dbReference type="GO" id="GO:0051538">
    <property type="term" value="F:3 iron, 4 sulfur cluster binding"/>
    <property type="evidence" value="ECO:0007669"/>
    <property type="project" value="UniProtKB-KW"/>
</dbReference>
<name>A0A846YSE2_9NOCA</name>
<evidence type="ECO:0000256" key="5">
    <source>
        <dbReference type="ARBA" id="ARBA00023004"/>
    </source>
</evidence>
<evidence type="ECO:0000256" key="2">
    <source>
        <dbReference type="ARBA" id="ARBA00022448"/>
    </source>
</evidence>
<keyword evidence="5" id="KW-0408">Iron</keyword>
<protein>
    <submittedName>
        <fullName evidence="8">Ferredoxin</fullName>
    </submittedName>
</protein>